<reference evidence="1 2" key="1">
    <citation type="submission" date="2017-05" db="EMBL/GenBank/DDBJ databases">
        <authorList>
            <person name="Varghese N."/>
            <person name="Submissions S."/>
        </authorList>
    </citation>
    <scope>NUCLEOTIDE SEQUENCE [LARGE SCALE GENOMIC DNA]</scope>
    <source>
        <strain evidence="1 2">DSM 29371</strain>
    </source>
</reference>
<protein>
    <recommendedName>
        <fullName evidence="3">Lipoprotein</fullName>
    </recommendedName>
</protein>
<dbReference type="RefSeq" id="WP_142719446.1">
    <property type="nucleotide sequence ID" value="NZ_FXTC01000011.1"/>
</dbReference>
<gene>
    <name evidence="1" type="ORF">SAMN06265171_111103</name>
</gene>
<name>A0A521F5H1_9FLAO</name>
<dbReference type="PROSITE" id="PS51257">
    <property type="entry name" value="PROKAR_LIPOPROTEIN"/>
    <property type="match status" value="1"/>
</dbReference>
<keyword evidence="2" id="KW-1185">Reference proteome</keyword>
<dbReference type="Proteomes" id="UP000316916">
    <property type="component" value="Unassembled WGS sequence"/>
</dbReference>
<accession>A0A521F5H1</accession>
<dbReference type="EMBL" id="FXTC01000011">
    <property type="protein sequence ID" value="SMO90881.1"/>
    <property type="molecule type" value="Genomic_DNA"/>
</dbReference>
<proteinExistence type="predicted"/>
<evidence type="ECO:0000313" key="2">
    <source>
        <dbReference type="Proteomes" id="UP000316916"/>
    </source>
</evidence>
<evidence type="ECO:0008006" key="3">
    <source>
        <dbReference type="Google" id="ProtNLM"/>
    </source>
</evidence>
<evidence type="ECO:0000313" key="1">
    <source>
        <dbReference type="EMBL" id="SMO90881.1"/>
    </source>
</evidence>
<organism evidence="1 2">
    <name type="scientific">Chryseobacterium rhizoplanae</name>
    <dbReference type="NCBI Taxonomy" id="1609531"/>
    <lineage>
        <taxon>Bacteria</taxon>
        <taxon>Pseudomonadati</taxon>
        <taxon>Bacteroidota</taxon>
        <taxon>Flavobacteriia</taxon>
        <taxon>Flavobacteriales</taxon>
        <taxon>Weeksellaceae</taxon>
        <taxon>Chryseobacterium group</taxon>
        <taxon>Chryseobacterium</taxon>
    </lineage>
</organism>
<dbReference type="AlphaFoldDB" id="A0A521F5H1"/>
<sequence>MKKVITILISFFLLSCQGQKKEEEKNSKKETSVSEVSSKTDNTKNLIPLSKISCNQESTETTNYNLNCKKFTISNTLIDGSDQNRYELITFVFNDIEKAIIRKINNEDLETSSPMVYFSNTSKNYIIFFPINGENHFGWKLYLYKNKVLYPLGQRVMYWKPDYEETNINYSDILNVFESEDKVLVEIPSKYIIKDDNDYKNYPNYLDGKYYEDKDKSYYEFSTSKIEYYRKYKNGLFEGDYNKMINNKIIDLIK</sequence>